<organism evidence="1 2">
    <name type="scientific">Portunus trituberculatus</name>
    <name type="common">Swimming crab</name>
    <name type="synonym">Neptunus trituberculatus</name>
    <dbReference type="NCBI Taxonomy" id="210409"/>
    <lineage>
        <taxon>Eukaryota</taxon>
        <taxon>Metazoa</taxon>
        <taxon>Ecdysozoa</taxon>
        <taxon>Arthropoda</taxon>
        <taxon>Crustacea</taxon>
        <taxon>Multicrustacea</taxon>
        <taxon>Malacostraca</taxon>
        <taxon>Eumalacostraca</taxon>
        <taxon>Eucarida</taxon>
        <taxon>Decapoda</taxon>
        <taxon>Pleocyemata</taxon>
        <taxon>Brachyura</taxon>
        <taxon>Eubrachyura</taxon>
        <taxon>Portunoidea</taxon>
        <taxon>Portunidae</taxon>
        <taxon>Portuninae</taxon>
        <taxon>Portunus</taxon>
    </lineage>
</organism>
<proteinExistence type="predicted"/>
<protein>
    <submittedName>
        <fullName evidence="1">Uncharacterized protein</fullName>
    </submittedName>
</protein>
<name>A0A5B7CQD9_PORTR</name>
<sequence>MEGKELRRCETSAPLLLPPIRDSLIIHGENMPYNEGHRCQRLGVPVCKPPCPASPRHDALSRLSPIVSLGREHKHSSRPRVSVATRARHMEATASVINFWDVAATGWWRSSHPVSRTLRH</sequence>
<dbReference type="Proteomes" id="UP000324222">
    <property type="component" value="Unassembled WGS sequence"/>
</dbReference>
<dbReference type="AlphaFoldDB" id="A0A5B7CQD9"/>
<dbReference type="EMBL" id="VSRR010000194">
    <property type="protein sequence ID" value="MPC12037.1"/>
    <property type="molecule type" value="Genomic_DNA"/>
</dbReference>
<evidence type="ECO:0000313" key="2">
    <source>
        <dbReference type="Proteomes" id="UP000324222"/>
    </source>
</evidence>
<comment type="caution">
    <text evidence="1">The sequence shown here is derived from an EMBL/GenBank/DDBJ whole genome shotgun (WGS) entry which is preliminary data.</text>
</comment>
<gene>
    <name evidence="1" type="ORF">E2C01_004714</name>
</gene>
<accession>A0A5B7CQD9</accession>
<keyword evidence="2" id="KW-1185">Reference proteome</keyword>
<reference evidence="1 2" key="1">
    <citation type="submission" date="2019-05" db="EMBL/GenBank/DDBJ databases">
        <title>Another draft genome of Portunus trituberculatus and its Hox gene families provides insights of decapod evolution.</title>
        <authorList>
            <person name="Jeong J.-H."/>
            <person name="Song I."/>
            <person name="Kim S."/>
            <person name="Choi T."/>
            <person name="Kim D."/>
            <person name="Ryu S."/>
            <person name="Kim W."/>
        </authorList>
    </citation>
    <scope>NUCLEOTIDE SEQUENCE [LARGE SCALE GENOMIC DNA]</scope>
    <source>
        <tissue evidence="1">Muscle</tissue>
    </source>
</reference>
<evidence type="ECO:0000313" key="1">
    <source>
        <dbReference type="EMBL" id="MPC12037.1"/>
    </source>
</evidence>